<dbReference type="PROSITE" id="PS50977">
    <property type="entry name" value="HTH_TETR_2"/>
    <property type="match status" value="1"/>
</dbReference>
<dbReference type="EMBL" id="FQUS01000015">
    <property type="protein sequence ID" value="SHF91552.1"/>
    <property type="molecule type" value="Genomic_DNA"/>
</dbReference>
<dbReference type="Gene3D" id="1.10.357.10">
    <property type="entry name" value="Tetracycline Repressor, domain 2"/>
    <property type="match status" value="1"/>
</dbReference>
<evidence type="ECO:0000256" key="2">
    <source>
        <dbReference type="PROSITE-ProRule" id="PRU00335"/>
    </source>
</evidence>
<dbReference type="InterPro" id="IPR050624">
    <property type="entry name" value="HTH-type_Tx_Regulator"/>
</dbReference>
<feature type="domain" description="HTH tetR-type" evidence="3">
    <location>
        <begin position="2"/>
        <end position="62"/>
    </location>
</feature>
<evidence type="ECO:0000256" key="1">
    <source>
        <dbReference type="ARBA" id="ARBA00023125"/>
    </source>
</evidence>
<evidence type="ECO:0000313" key="4">
    <source>
        <dbReference type="EMBL" id="SHF91552.1"/>
    </source>
</evidence>
<dbReference type="Proteomes" id="UP000184041">
    <property type="component" value="Unassembled WGS sequence"/>
</dbReference>
<gene>
    <name evidence="4" type="ORF">SAMN05443144_11546</name>
</gene>
<keyword evidence="1 2" id="KW-0238">DNA-binding</keyword>
<evidence type="ECO:0000313" key="5">
    <source>
        <dbReference type="Proteomes" id="UP000184041"/>
    </source>
</evidence>
<dbReference type="Pfam" id="PF00440">
    <property type="entry name" value="TetR_N"/>
    <property type="match status" value="1"/>
</dbReference>
<dbReference type="PROSITE" id="PS01081">
    <property type="entry name" value="HTH_TETR_1"/>
    <property type="match status" value="1"/>
</dbReference>
<proteinExistence type="predicted"/>
<keyword evidence="5" id="KW-1185">Reference proteome</keyword>
<dbReference type="GO" id="GO:0003677">
    <property type="term" value="F:DNA binding"/>
    <property type="evidence" value="ECO:0007669"/>
    <property type="project" value="UniProtKB-UniRule"/>
</dbReference>
<dbReference type="InterPro" id="IPR001647">
    <property type="entry name" value="HTH_TetR"/>
</dbReference>
<dbReference type="AlphaFoldDB" id="A0A1M5FK94"/>
<dbReference type="RefSeq" id="WP_073065537.1">
    <property type="nucleotide sequence ID" value="NZ_FQUS01000015.1"/>
</dbReference>
<sequence>MTKKREQILGTALELFANEGYQNTSTSKIACQAGVSEGLIFKHFQSKEGLLHAIVNLANDDIRDFIKRIENQDDPKKVIETAFDFPPLVSSNRDFWKLQFSLKYQCPAKQQYHEKKELINTFETMLEKAFRELDYDNPEMETELLMNIIGDLCRKHCNTDNGCDQEYINFVKQKYEV</sequence>
<dbReference type="OrthoDB" id="9785164at2"/>
<dbReference type="STRING" id="1194090.SAMN05443144_11546"/>
<dbReference type="InterPro" id="IPR023772">
    <property type="entry name" value="DNA-bd_HTH_TetR-type_CS"/>
</dbReference>
<evidence type="ECO:0000259" key="3">
    <source>
        <dbReference type="PROSITE" id="PS50977"/>
    </source>
</evidence>
<dbReference type="InterPro" id="IPR009057">
    <property type="entry name" value="Homeodomain-like_sf"/>
</dbReference>
<feature type="DNA-binding region" description="H-T-H motif" evidence="2">
    <location>
        <begin position="25"/>
        <end position="44"/>
    </location>
</feature>
<dbReference type="SUPFAM" id="SSF46689">
    <property type="entry name" value="Homeodomain-like"/>
    <property type="match status" value="1"/>
</dbReference>
<protein>
    <submittedName>
        <fullName evidence="4">Transcriptional regulator, TetR family</fullName>
    </submittedName>
</protein>
<organism evidence="4 5">
    <name type="scientific">Fodinibius roseus</name>
    <dbReference type="NCBI Taxonomy" id="1194090"/>
    <lineage>
        <taxon>Bacteria</taxon>
        <taxon>Pseudomonadati</taxon>
        <taxon>Balneolota</taxon>
        <taxon>Balneolia</taxon>
        <taxon>Balneolales</taxon>
        <taxon>Balneolaceae</taxon>
        <taxon>Fodinibius</taxon>
    </lineage>
</organism>
<dbReference type="PRINTS" id="PR00455">
    <property type="entry name" value="HTHTETR"/>
</dbReference>
<dbReference type="PANTHER" id="PTHR43479:SF11">
    <property type="entry name" value="ACREF_ENVCD OPERON REPRESSOR-RELATED"/>
    <property type="match status" value="1"/>
</dbReference>
<accession>A0A1M5FK94</accession>
<name>A0A1M5FK94_9BACT</name>
<reference evidence="4 5" key="1">
    <citation type="submission" date="2016-11" db="EMBL/GenBank/DDBJ databases">
        <authorList>
            <person name="Jaros S."/>
            <person name="Januszkiewicz K."/>
            <person name="Wedrychowicz H."/>
        </authorList>
    </citation>
    <scope>NUCLEOTIDE SEQUENCE [LARGE SCALE GENOMIC DNA]</scope>
    <source>
        <strain evidence="4 5">DSM 21986</strain>
    </source>
</reference>
<dbReference type="PANTHER" id="PTHR43479">
    <property type="entry name" value="ACREF/ENVCD OPERON REPRESSOR-RELATED"/>
    <property type="match status" value="1"/>
</dbReference>